<dbReference type="Proteomes" id="UP000386466">
    <property type="component" value="Unassembled WGS sequence"/>
</dbReference>
<accession>A0A485PKS8</accession>
<organism evidence="1 2">
    <name type="scientific">Lynx pardinus</name>
    <name type="common">Iberian lynx</name>
    <name type="synonym">Felis pardina</name>
    <dbReference type="NCBI Taxonomy" id="191816"/>
    <lineage>
        <taxon>Eukaryota</taxon>
        <taxon>Metazoa</taxon>
        <taxon>Chordata</taxon>
        <taxon>Craniata</taxon>
        <taxon>Vertebrata</taxon>
        <taxon>Euteleostomi</taxon>
        <taxon>Mammalia</taxon>
        <taxon>Eutheria</taxon>
        <taxon>Laurasiatheria</taxon>
        <taxon>Carnivora</taxon>
        <taxon>Feliformia</taxon>
        <taxon>Felidae</taxon>
        <taxon>Felinae</taxon>
        <taxon>Lynx</taxon>
    </lineage>
</organism>
<gene>
    <name evidence="1" type="ORF">LYPA_23C017398</name>
</gene>
<name>A0A485PKS8_LYNPA</name>
<dbReference type="EMBL" id="CAAGRJ010036060">
    <property type="protein sequence ID" value="VFV44609.1"/>
    <property type="molecule type" value="Genomic_DNA"/>
</dbReference>
<dbReference type="AlphaFoldDB" id="A0A485PKS8"/>
<sequence>MEVLSALSQNWQWAEVLPERMLLFAGPALCPKPHRQDHGCRPSDITTRVLAVLSDSVLREISVFELKTDSFQYRTAER</sequence>
<protein>
    <submittedName>
        <fullName evidence="1">Uncharacterized protein</fullName>
    </submittedName>
</protein>
<reference evidence="1 2" key="1">
    <citation type="submission" date="2019-01" db="EMBL/GenBank/DDBJ databases">
        <authorList>
            <person name="Alioto T."/>
            <person name="Alioto T."/>
        </authorList>
    </citation>
    <scope>NUCLEOTIDE SEQUENCE [LARGE SCALE GENOMIC DNA]</scope>
</reference>
<keyword evidence="2" id="KW-1185">Reference proteome</keyword>
<evidence type="ECO:0000313" key="2">
    <source>
        <dbReference type="Proteomes" id="UP000386466"/>
    </source>
</evidence>
<proteinExistence type="predicted"/>
<evidence type="ECO:0000313" key="1">
    <source>
        <dbReference type="EMBL" id="VFV44609.1"/>
    </source>
</evidence>